<keyword evidence="2" id="KW-1185">Reference proteome</keyword>
<reference evidence="1 2" key="1">
    <citation type="submission" date="2016-05" db="EMBL/GenBank/DDBJ databases">
        <title>A degradative enzymes factory behind the ericoid mycorrhizal symbiosis.</title>
        <authorList>
            <consortium name="DOE Joint Genome Institute"/>
            <person name="Martino E."/>
            <person name="Morin E."/>
            <person name="Grelet G."/>
            <person name="Kuo A."/>
            <person name="Kohler A."/>
            <person name="Daghino S."/>
            <person name="Barry K."/>
            <person name="Choi C."/>
            <person name="Cichocki N."/>
            <person name="Clum A."/>
            <person name="Copeland A."/>
            <person name="Hainaut M."/>
            <person name="Haridas S."/>
            <person name="Labutti K."/>
            <person name="Lindquist E."/>
            <person name="Lipzen A."/>
            <person name="Khouja H.-R."/>
            <person name="Murat C."/>
            <person name="Ohm R."/>
            <person name="Olson A."/>
            <person name="Spatafora J."/>
            <person name="Veneault-Fourrey C."/>
            <person name="Henrissat B."/>
            <person name="Grigoriev I."/>
            <person name="Martin F."/>
            <person name="Perotto S."/>
        </authorList>
    </citation>
    <scope>NUCLEOTIDE SEQUENCE [LARGE SCALE GENOMIC DNA]</scope>
    <source>
        <strain evidence="1 2">UAMH 7357</strain>
    </source>
</reference>
<dbReference type="Proteomes" id="UP000235672">
    <property type="component" value="Unassembled WGS sequence"/>
</dbReference>
<name>A0A2J6QF17_9HELO</name>
<dbReference type="AlphaFoldDB" id="A0A2J6QF17"/>
<organism evidence="1 2">
    <name type="scientific">Hyaloscypha hepaticicola</name>
    <dbReference type="NCBI Taxonomy" id="2082293"/>
    <lineage>
        <taxon>Eukaryota</taxon>
        <taxon>Fungi</taxon>
        <taxon>Dikarya</taxon>
        <taxon>Ascomycota</taxon>
        <taxon>Pezizomycotina</taxon>
        <taxon>Leotiomycetes</taxon>
        <taxon>Helotiales</taxon>
        <taxon>Hyaloscyphaceae</taxon>
        <taxon>Hyaloscypha</taxon>
    </lineage>
</organism>
<evidence type="ECO:0000313" key="1">
    <source>
        <dbReference type="EMBL" id="PMD24863.1"/>
    </source>
</evidence>
<protein>
    <submittedName>
        <fullName evidence="1">Uncharacterized protein</fullName>
    </submittedName>
</protein>
<evidence type="ECO:0000313" key="2">
    <source>
        <dbReference type="Proteomes" id="UP000235672"/>
    </source>
</evidence>
<sequence length="124" mass="13729">MRIFQPDSAFFAHMCSTLRSALSSWLGATCLACIEGSDFYDSTNVRNESVPGLLGRTNLGPMCEKYPRPRKSYTSVPTNFRSGTQFPNKVTSWNPRIEEVFESSITYGSPAAPPGRNVLLGRDD</sequence>
<proteinExistence type="predicted"/>
<accession>A0A2J6QF17</accession>
<dbReference type="EMBL" id="KZ613471">
    <property type="protein sequence ID" value="PMD24863.1"/>
    <property type="molecule type" value="Genomic_DNA"/>
</dbReference>
<gene>
    <name evidence="1" type="ORF">NA56DRAFT_745477</name>
</gene>